<evidence type="ECO:0000313" key="2">
    <source>
        <dbReference type="Proteomes" id="UP000805193"/>
    </source>
</evidence>
<dbReference type="EMBL" id="JABSTQ010009772">
    <property type="protein sequence ID" value="KAG0426058.1"/>
    <property type="molecule type" value="Genomic_DNA"/>
</dbReference>
<organism evidence="1 2">
    <name type="scientific">Ixodes persulcatus</name>
    <name type="common">Taiga tick</name>
    <dbReference type="NCBI Taxonomy" id="34615"/>
    <lineage>
        <taxon>Eukaryota</taxon>
        <taxon>Metazoa</taxon>
        <taxon>Ecdysozoa</taxon>
        <taxon>Arthropoda</taxon>
        <taxon>Chelicerata</taxon>
        <taxon>Arachnida</taxon>
        <taxon>Acari</taxon>
        <taxon>Parasitiformes</taxon>
        <taxon>Ixodida</taxon>
        <taxon>Ixodoidea</taxon>
        <taxon>Ixodidae</taxon>
        <taxon>Ixodinae</taxon>
        <taxon>Ixodes</taxon>
    </lineage>
</organism>
<gene>
    <name evidence="1" type="ORF">HPB47_026812</name>
</gene>
<dbReference type="Proteomes" id="UP000805193">
    <property type="component" value="Unassembled WGS sequence"/>
</dbReference>
<accession>A0AC60PXP9</accession>
<keyword evidence="2" id="KW-1185">Reference proteome</keyword>
<reference evidence="1 2" key="1">
    <citation type="journal article" date="2020" name="Cell">
        <title>Large-Scale Comparative Analyses of Tick Genomes Elucidate Their Genetic Diversity and Vector Capacities.</title>
        <authorList>
            <consortium name="Tick Genome and Microbiome Consortium (TIGMIC)"/>
            <person name="Jia N."/>
            <person name="Wang J."/>
            <person name="Shi W."/>
            <person name="Du L."/>
            <person name="Sun Y."/>
            <person name="Zhan W."/>
            <person name="Jiang J.F."/>
            <person name="Wang Q."/>
            <person name="Zhang B."/>
            <person name="Ji P."/>
            <person name="Bell-Sakyi L."/>
            <person name="Cui X.M."/>
            <person name="Yuan T.T."/>
            <person name="Jiang B.G."/>
            <person name="Yang W.F."/>
            <person name="Lam T.T."/>
            <person name="Chang Q.C."/>
            <person name="Ding S.J."/>
            <person name="Wang X.J."/>
            <person name="Zhu J.G."/>
            <person name="Ruan X.D."/>
            <person name="Zhao L."/>
            <person name="Wei J.T."/>
            <person name="Ye R.Z."/>
            <person name="Que T.C."/>
            <person name="Du C.H."/>
            <person name="Zhou Y.H."/>
            <person name="Cheng J.X."/>
            <person name="Dai P.F."/>
            <person name="Guo W.B."/>
            <person name="Han X.H."/>
            <person name="Huang E.J."/>
            <person name="Li L.F."/>
            <person name="Wei W."/>
            <person name="Gao Y.C."/>
            <person name="Liu J.Z."/>
            <person name="Shao H.Z."/>
            <person name="Wang X."/>
            <person name="Wang C.C."/>
            <person name="Yang T.C."/>
            <person name="Huo Q.B."/>
            <person name="Li W."/>
            <person name="Chen H.Y."/>
            <person name="Chen S.E."/>
            <person name="Zhou L.G."/>
            <person name="Ni X.B."/>
            <person name="Tian J.H."/>
            <person name="Sheng Y."/>
            <person name="Liu T."/>
            <person name="Pan Y.S."/>
            <person name="Xia L.Y."/>
            <person name="Li J."/>
            <person name="Zhao F."/>
            <person name="Cao W.C."/>
        </authorList>
    </citation>
    <scope>NUCLEOTIDE SEQUENCE [LARGE SCALE GENOMIC DNA]</scope>
    <source>
        <strain evidence="1">Iper-2018</strain>
    </source>
</reference>
<proteinExistence type="predicted"/>
<sequence>MRVSVPEIGRGIHPVPAELQRNVPYLSACVRVSLYTSTTMEEQLGFLNYRSTTDKHTALLCTTGITTLASFLLLYWYRHEAGRTSKVKLPPGPRGLPLLGNVTVSSYDFHYRKCTEWAQKYGPIFRIASFEFASRACDLVFGVMYPLGPSVPRRNLSDRLNPMELYSDRQFLARYRFTKATVRELLTLLPLQQSGDNRGLPLTPLLLLLVTLRFYGAGTFQTAITGPQLQFFDVVASWPGSVHDSRIFDGSRARALYEESRVPGVLLGDMGYACLPFLMTPLANPGEANSPGGRYSKAQIRTRNSVERAFGVWKRRFPCLDMRLQHKTRHSCSIITACAALHNLGRARNEPLPPPPPPPPSPRARNARRRRQPHLPPILPEDSPSGLRIRQNIILLSFT</sequence>
<protein>
    <submittedName>
        <fullName evidence="1">Uncharacterized protein</fullName>
    </submittedName>
</protein>
<comment type="caution">
    <text evidence="1">The sequence shown here is derived from an EMBL/GenBank/DDBJ whole genome shotgun (WGS) entry which is preliminary data.</text>
</comment>
<evidence type="ECO:0000313" key="1">
    <source>
        <dbReference type="EMBL" id="KAG0426058.1"/>
    </source>
</evidence>
<name>A0AC60PXP9_IXOPE</name>